<comment type="caution">
    <text evidence="1">The sequence shown here is derived from an EMBL/GenBank/DDBJ whole genome shotgun (WGS) entry which is preliminary data.</text>
</comment>
<protein>
    <recommendedName>
        <fullName evidence="3">Transposon-encoded protein</fullName>
    </recommendedName>
</protein>
<gene>
    <name evidence="1" type="ORF">ACFSAU_01040</name>
</gene>
<dbReference type="AlphaFoldDB" id="A0ABD6BLR4"/>
<proteinExistence type="predicted"/>
<reference evidence="1 2" key="1">
    <citation type="journal article" date="2019" name="Int. J. Syst. Evol. Microbiol.">
        <title>The Global Catalogue of Microorganisms (GCM) 10K type strain sequencing project: providing services to taxonomists for standard genome sequencing and annotation.</title>
        <authorList>
            <consortium name="The Broad Institute Genomics Platform"/>
            <consortium name="The Broad Institute Genome Sequencing Center for Infectious Disease"/>
            <person name="Wu L."/>
            <person name="Ma J."/>
        </authorList>
    </citation>
    <scope>NUCLEOTIDE SEQUENCE [LARGE SCALE GENOMIC DNA]</scope>
    <source>
        <strain evidence="1 2">CGMCC 1.12859</strain>
    </source>
</reference>
<keyword evidence="2" id="KW-1185">Reference proteome</keyword>
<evidence type="ECO:0000313" key="2">
    <source>
        <dbReference type="Proteomes" id="UP001597139"/>
    </source>
</evidence>
<evidence type="ECO:0008006" key="3">
    <source>
        <dbReference type="Google" id="ProtNLM"/>
    </source>
</evidence>
<evidence type="ECO:0000313" key="1">
    <source>
        <dbReference type="EMBL" id="MFD1566069.1"/>
    </source>
</evidence>
<dbReference type="RefSeq" id="WP_267645321.1">
    <property type="nucleotide sequence ID" value="NZ_JANHGR010000001.1"/>
</dbReference>
<organism evidence="1 2">
    <name type="scientific">Halolamina litorea</name>
    <dbReference type="NCBI Taxonomy" id="1515593"/>
    <lineage>
        <taxon>Archaea</taxon>
        <taxon>Methanobacteriati</taxon>
        <taxon>Methanobacteriota</taxon>
        <taxon>Stenosarchaea group</taxon>
        <taxon>Halobacteria</taxon>
        <taxon>Halobacteriales</taxon>
        <taxon>Haloferacaceae</taxon>
    </lineage>
</organism>
<name>A0ABD6BLR4_9EURY</name>
<dbReference type="Proteomes" id="UP001597139">
    <property type="component" value="Unassembled WGS sequence"/>
</dbReference>
<dbReference type="EMBL" id="JBHUCZ010000001">
    <property type="protein sequence ID" value="MFD1566069.1"/>
    <property type="molecule type" value="Genomic_DNA"/>
</dbReference>
<accession>A0ABD6BLR4</accession>
<sequence>MKEAEDTRVVIPRDIVTKKTDSRGRITLGSEYADEEVTVAVIEVSE</sequence>